<organism evidence="1 2">
    <name type="scientific">Vaccinium darrowii</name>
    <dbReference type="NCBI Taxonomy" id="229202"/>
    <lineage>
        <taxon>Eukaryota</taxon>
        <taxon>Viridiplantae</taxon>
        <taxon>Streptophyta</taxon>
        <taxon>Embryophyta</taxon>
        <taxon>Tracheophyta</taxon>
        <taxon>Spermatophyta</taxon>
        <taxon>Magnoliopsida</taxon>
        <taxon>eudicotyledons</taxon>
        <taxon>Gunneridae</taxon>
        <taxon>Pentapetalae</taxon>
        <taxon>asterids</taxon>
        <taxon>Ericales</taxon>
        <taxon>Ericaceae</taxon>
        <taxon>Vaccinioideae</taxon>
        <taxon>Vaccinieae</taxon>
        <taxon>Vaccinium</taxon>
    </lineage>
</organism>
<evidence type="ECO:0000313" key="1">
    <source>
        <dbReference type="EMBL" id="KAH7846198.1"/>
    </source>
</evidence>
<reference evidence="1 2" key="1">
    <citation type="journal article" date="2021" name="Hortic Res">
        <title>High-quality reference genome and annotation aids understanding of berry development for evergreen blueberry (Vaccinium darrowii).</title>
        <authorList>
            <person name="Yu J."/>
            <person name="Hulse-Kemp A.M."/>
            <person name="Babiker E."/>
            <person name="Staton M."/>
        </authorList>
    </citation>
    <scope>NUCLEOTIDE SEQUENCE [LARGE SCALE GENOMIC DNA]</scope>
    <source>
        <strain evidence="2">cv. NJ 8807/NJ 8810</strain>
        <tissue evidence="1">Young leaf</tissue>
    </source>
</reference>
<dbReference type="EMBL" id="CM037155">
    <property type="protein sequence ID" value="KAH7846198.1"/>
    <property type="molecule type" value="Genomic_DNA"/>
</dbReference>
<proteinExistence type="predicted"/>
<name>A0ACB7XYY0_9ERIC</name>
<evidence type="ECO:0000313" key="2">
    <source>
        <dbReference type="Proteomes" id="UP000828048"/>
    </source>
</evidence>
<gene>
    <name evidence="1" type="ORF">Vadar_011028</name>
</gene>
<comment type="caution">
    <text evidence="1">The sequence shown here is derived from an EMBL/GenBank/DDBJ whole genome shotgun (WGS) entry which is preliminary data.</text>
</comment>
<dbReference type="Proteomes" id="UP000828048">
    <property type="component" value="Chromosome 5"/>
</dbReference>
<protein>
    <submittedName>
        <fullName evidence="1">Uncharacterized protein</fullName>
    </submittedName>
</protein>
<sequence>MEDDGKRKTGFVKRKAVRIENDAKRQVTFARRRKGLIKKAYELSVLCDIDVALIMRTPDGTLDYFSAKNSIEDVLYRFVCHDSGRTPHEKEKLQKEITDLEQQIQMAVKELSIYEPEIPDTPTMEELDSCEKTLLKTMTRLIQRKNAIENRPIGETPVALDVMAKHELRTHDPQGKEQIIFGEMPPDSFFEGLPADWYTT</sequence>
<accession>A0ACB7XYY0</accession>
<keyword evidence="2" id="KW-1185">Reference proteome</keyword>